<protein>
    <submittedName>
        <fullName evidence="1">Uncharacterized protein</fullName>
    </submittedName>
</protein>
<proteinExistence type="predicted"/>
<reference evidence="1" key="2">
    <citation type="journal article" date="2015" name="Fish Shellfish Immunol.">
        <title>Early steps in the European eel (Anguilla anguilla)-Vibrio vulnificus interaction in the gills: Role of the RtxA13 toxin.</title>
        <authorList>
            <person name="Callol A."/>
            <person name="Pajuelo D."/>
            <person name="Ebbesson L."/>
            <person name="Teles M."/>
            <person name="MacKenzie S."/>
            <person name="Amaro C."/>
        </authorList>
    </citation>
    <scope>NUCLEOTIDE SEQUENCE</scope>
</reference>
<dbReference type="AlphaFoldDB" id="A0A0E9SNI6"/>
<reference evidence="1" key="1">
    <citation type="submission" date="2014-11" db="EMBL/GenBank/DDBJ databases">
        <authorList>
            <person name="Amaro Gonzalez C."/>
        </authorList>
    </citation>
    <scope>NUCLEOTIDE SEQUENCE</scope>
</reference>
<organism evidence="1">
    <name type="scientific">Anguilla anguilla</name>
    <name type="common">European freshwater eel</name>
    <name type="synonym">Muraena anguilla</name>
    <dbReference type="NCBI Taxonomy" id="7936"/>
    <lineage>
        <taxon>Eukaryota</taxon>
        <taxon>Metazoa</taxon>
        <taxon>Chordata</taxon>
        <taxon>Craniata</taxon>
        <taxon>Vertebrata</taxon>
        <taxon>Euteleostomi</taxon>
        <taxon>Actinopterygii</taxon>
        <taxon>Neopterygii</taxon>
        <taxon>Teleostei</taxon>
        <taxon>Anguilliformes</taxon>
        <taxon>Anguillidae</taxon>
        <taxon>Anguilla</taxon>
    </lineage>
</organism>
<dbReference type="EMBL" id="GBXM01065653">
    <property type="protein sequence ID" value="JAH42924.1"/>
    <property type="molecule type" value="Transcribed_RNA"/>
</dbReference>
<evidence type="ECO:0000313" key="1">
    <source>
        <dbReference type="EMBL" id="JAH42924.1"/>
    </source>
</evidence>
<accession>A0A0E9SNI6</accession>
<name>A0A0E9SNI6_ANGAN</name>
<sequence>MLLLAIHCRSNFRARAHVLSRQTDELRLADV</sequence>